<evidence type="ECO:0000313" key="1">
    <source>
        <dbReference type="EMBL" id="MDN3702523.1"/>
    </source>
</evidence>
<dbReference type="Proteomes" id="UP001223712">
    <property type="component" value="Unassembled WGS sequence"/>
</dbReference>
<dbReference type="RefSeq" id="WP_290334984.1">
    <property type="nucleotide sequence ID" value="NZ_JAUFQY010000002.1"/>
</dbReference>
<organism evidence="1 2">
    <name type="scientific">Vibrio artabrorum</name>
    <dbReference type="NCBI Taxonomy" id="446374"/>
    <lineage>
        <taxon>Bacteria</taxon>
        <taxon>Pseudomonadati</taxon>
        <taxon>Pseudomonadota</taxon>
        <taxon>Gammaproteobacteria</taxon>
        <taxon>Vibrionales</taxon>
        <taxon>Vibrionaceae</taxon>
        <taxon>Vibrio</taxon>
    </lineage>
</organism>
<accession>A0ABT8CPS6</accession>
<proteinExistence type="predicted"/>
<reference evidence="2" key="1">
    <citation type="journal article" date="2019" name="Int. J. Syst. Evol. Microbiol.">
        <title>The Global Catalogue of Microorganisms (GCM) 10K type strain sequencing project: providing services to taxonomists for standard genome sequencing and annotation.</title>
        <authorList>
            <consortium name="The Broad Institute Genomics Platform"/>
            <consortium name="The Broad Institute Genome Sequencing Center for Infectious Disease"/>
            <person name="Wu L."/>
            <person name="Ma J."/>
        </authorList>
    </citation>
    <scope>NUCLEOTIDE SEQUENCE [LARGE SCALE GENOMIC DNA]</scope>
    <source>
        <strain evidence="2">CECT 7226</strain>
    </source>
</reference>
<evidence type="ECO:0000313" key="2">
    <source>
        <dbReference type="Proteomes" id="UP001223712"/>
    </source>
</evidence>
<dbReference type="EMBL" id="JAUFQY010000002">
    <property type="protein sequence ID" value="MDN3702523.1"/>
    <property type="molecule type" value="Genomic_DNA"/>
</dbReference>
<comment type="caution">
    <text evidence="1">The sequence shown here is derived from an EMBL/GenBank/DDBJ whole genome shotgun (WGS) entry which is preliminary data.</text>
</comment>
<name>A0ABT8CPS6_9VIBR</name>
<gene>
    <name evidence="1" type="ORF">QWY96_19290</name>
</gene>
<sequence length="159" mass="18470">MDTKVTTQERENRSEIKLPSVIIKHDNISKYKVNLSFSYPYSESKPTTIMLNYLTSKEVNLKTNYKPGSDTVTLTFDKPLEAPVYIRAMAKGKDYMSTIVLDNKDIIPSTSYIVDGKNIQFWRMSFWIKQPMVGIFVKLVRLKVVYLQRKQNIKSYGII</sequence>
<protein>
    <submittedName>
        <fullName evidence="1">Uncharacterized protein</fullName>
    </submittedName>
</protein>
<keyword evidence="2" id="KW-1185">Reference proteome</keyword>